<accession>A0A830GJG7</accession>
<proteinExistence type="predicted"/>
<reference evidence="2" key="2">
    <citation type="submission" date="2020-09" db="EMBL/GenBank/DDBJ databases">
        <authorList>
            <person name="Sun Q."/>
            <person name="Ohkuma M."/>
        </authorList>
    </citation>
    <scope>NUCLEOTIDE SEQUENCE</scope>
    <source>
        <strain evidence="2">JCM 17820</strain>
    </source>
</reference>
<keyword evidence="3" id="KW-1185">Reference proteome</keyword>
<evidence type="ECO:0000256" key="1">
    <source>
        <dbReference type="SAM" id="MobiDB-lite"/>
    </source>
</evidence>
<name>A0A830GJG7_9EURY</name>
<protein>
    <submittedName>
        <fullName evidence="2">Uncharacterized protein</fullName>
    </submittedName>
</protein>
<dbReference type="RefSeq" id="WP_188996279.1">
    <property type="nucleotide sequence ID" value="NZ_BMOU01000002.1"/>
</dbReference>
<feature type="region of interest" description="Disordered" evidence="1">
    <location>
        <begin position="62"/>
        <end position="83"/>
    </location>
</feature>
<dbReference type="EMBL" id="BMOU01000002">
    <property type="protein sequence ID" value="GGN92182.1"/>
    <property type="molecule type" value="Genomic_DNA"/>
</dbReference>
<gene>
    <name evidence="2" type="ORF">GCM10009030_16150</name>
</gene>
<evidence type="ECO:0000313" key="3">
    <source>
        <dbReference type="Proteomes" id="UP000605784"/>
    </source>
</evidence>
<dbReference type="AlphaFoldDB" id="A0A830GJG7"/>
<dbReference type="Proteomes" id="UP000605784">
    <property type="component" value="Unassembled WGS sequence"/>
</dbReference>
<comment type="caution">
    <text evidence="2">The sequence shown here is derived from an EMBL/GenBank/DDBJ whole genome shotgun (WGS) entry which is preliminary data.</text>
</comment>
<reference evidence="2" key="1">
    <citation type="journal article" date="2014" name="Int. J. Syst. Evol. Microbiol.">
        <title>Complete genome sequence of Corynebacterium casei LMG S-19264T (=DSM 44701T), isolated from a smear-ripened cheese.</title>
        <authorList>
            <consortium name="US DOE Joint Genome Institute (JGI-PGF)"/>
            <person name="Walter F."/>
            <person name="Albersmeier A."/>
            <person name="Kalinowski J."/>
            <person name="Ruckert C."/>
        </authorList>
    </citation>
    <scope>NUCLEOTIDE SEQUENCE</scope>
    <source>
        <strain evidence="2">JCM 17820</strain>
    </source>
</reference>
<sequence>MTLTLETPCNTKGKWLTCPTDSRRADDREYCGQCFPDGEDSVAEFGVETYLLTFKNGTRLHRSVDTGEEADTSGFGDHDYPDERLADKLASDDVTLDHEFEWDRQRSGGDA</sequence>
<organism evidence="2 3">
    <name type="scientific">Haloarcula pellucida</name>
    <dbReference type="NCBI Taxonomy" id="1427151"/>
    <lineage>
        <taxon>Archaea</taxon>
        <taxon>Methanobacteriati</taxon>
        <taxon>Methanobacteriota</taxon>
        <taxon>Stenosarchaea group</taxon>
        <taxon>Halobacteria</taxon>
        <taxon>Halobacteriales</taxon>
        <taxon>Haloarculaceae</taxon>
        <taxon>Haloarcula</taxon>
    </lineage>
</organism>
<evidence type="ECO:0000313" key="2">
    <source>
        <dbReference type="EMBL" id="GGN92182.1"/>
    </source>
</evidence>